<protein>
    <recommendedName>
        <fullName evidence="5">Transmembrane protein</fullName>
    </recommendedName>
</protein>
<feature type="region of interest" description="Disordered" evidence="1">
    <location>
        <begin position="1"/>
        <end position="24"/>
    </location>
</feature>
<organism evidence="3 4">
    <name type="scientific">Glomerella acutata</name>
    <name type="common">Colletotrichum acutatum</name>
    <dbReference type="NCBI Taxonomy" id="27357"/>
    <lineage>
        <taxon>Eukaryota</taxon>
        <taxon>Fungi</taxon>
        <taxon>Dikarya</taxon>
        <taxon>Ascomycota</taxon>
        <taxon>Pezizomycotina</taxon>
        <taxon>Sordariomycetes</taxon>
        <taxon>Hypocreomycetidae</taxon>
        <taxon>Glomerellales</taxon>
        <taxon>Glomerellaceae</taxon>
        <taxon>Colletotrichum</taxon>
        <taxon>Colletotrichum acutatum species complex</taxon>
    </lineage>
</organism>
<keyword evidence="2" id="KW-0812">Transmembrane</keyword>
<name>A0AAD8XKB0_GLOAC</name>
<keyword evidence="4" id="KW-1185">Reference proteome</keyword>
<gene>
    <name evidence="3" type="ORF">BDZ83DRAFT_88013</name>
</gene>
<feature type="transmembrane region" description="Helical" evidence="2">
    <location>
        <begin position="39"/>
        <end position="56"/>
    </location>
</feature>
<evidence type="ECO:0000313" key="3">
    <source>
        <dbReference type="EMBL" id="KAK1728941.1"/>
    </source>
</evidence>
<evidence type="ECO:0000256" key="2">
    <source>
        <dbReference type="SAM" id="Phobius"/>
    </source>
</evidence>
<evidence type="ECO:0008006" key="5">
    <source>
        <dbReference type="Google" id="ProtNLM"/>
    </source>
</evidence>
<reference evidence="3" key="1">
    <citation type="submission" date="2021-12" db="EMBL/GenBank/DDBJ databases">
        <title>Comparative genomics, transcriptomics and evolutionary studies reveal genomic signatures of adaptation to plant cell wall in hemibiotrophic fungi.</title>
        <authorList>
            <consortium name="DOE Joint Genome Institute"/>
            <person name="Baroncelli R."/>
            <person name="Diaz J.F."/>
            <person name="Benocci T."/>
            <person name="Peng M."/>
            <person name="Battaglia E."/>
            <person name="Haridas S."/>
            <person name="Andreopoulos W."/>
            <person name="Labutti K."/>
            <person name="Pangilinan J."/>
            <person name="Floch G.L."/>
            <person name="Makela M.R."/>
            <person name="Henrissat B."/>
            <person name="Grigoriev I.V."/>
            <person name="Crouch J.A."/>
            <person name="De Vries R.P."/>
            <person name="Sukno S.A."/>
            <person name="Thon M.R."/>
        </authorList>
    </citation>
    <scope>NUCLEOTIDE SEQUENCE</scope>
    <source>
        <strain evidence="3">CBS 112980</strain>
    </source>
</reference>
<keyword evidence="2" id="KW-1133">Transmembrane helix</keyword>
<dbReference type="Proteomes" id="UP001244207">
    <property type="component" value="Unassembled WGS sequence"/>
</dbReference>
<sequence length="174" mass="19182">MEVQGPKRERESVRKSKETNEAHKHATGTIARISVVLEWAPKCALFCCIALLSALFSPPCSFFLAFFFLLPLALSGSNAIPRGGRRFEMARGKKNEKQDELKVPSTNVCKAGETLEKAMKAKSRTHLFAKPHSARFLACPYFGTGSGRRDVARNVDLGVDQPSTRPPFLACATR</sequence>
<evidence type="ECO:0000256" key="1">
    <source>
        <dbReference type="SAM" id="MobiDB-lite"/>
    </source>
</evidence>
<dbReference type="RefSeq" id="XP_060368996.1">
    <property type="nucleotide sequence ID" value="XM_060515975.1"/>
</dbReference>
<proteinExistence type="predicted"/>
<feature type="transmembrane region" description="Helical" evidence="2">
    <location>
        <begin position="62"/>
        <end position="81"/>
    </location>
</feature>
<dbReference type="AlphaFoldDB" id="A0AAD8XKB0"/>
<dbReference type="EMBL" id="JAHMHS010000014">
    <property type="protein sequence ID" value="KAK1728941.1"/>
    <property type="molecule type" value="Genomic_DNA"/>
</dbReference>
<evidence type="ECO:0000313" key="4">
    <source>
        <dbReference type="Proteomes" id="UP001244207"/>
    </source>
</evidence>
<accession>A0AAD8XKB0</accession>
<dbReference type="GeneID" id="85399873"/>
<comment type="caution">
    <text evidence="3">The sequence shown here is derived from an EMBL/GenBank/DDBJ whole genome shotgun (WGS) entry which is preliminary data.</text>
</comment>
<keyword evidence="2" id="KW-0472">Membrane</keyword>